<name>A0A1W2DNK1_9BACT</name>
<accession>A0A1W2DNK1</accession>
<dbReference type="AlphaFoldDB" id="A0A1W2DNK1"/>
<dbReference type="EMBL" id="FWXY01000019">
    <property type="protein sequence ID" value="SMC98999.1"/>
    <property type="molecule type" value="Genomic_DNA"/>
</dbReference>
<reference evidence="1 2" key="1">
    <citation type="submission" date="2017-04" db="EMBL/GenBank/DDBJ databases">
        <authorList>
            <person name="Afonso C.L."/>
            <person name="Miller P.J."/>
            <person name="Scott M.A."/>
            <person name="Spackman E."/>
            <person name="Goraichik I."/>
            <person name="Dimitrov K.M."/>
            <person name="Suarez D.L."/>
            <person name="Swayne D.E."/>
        </authorList>
    </citation>
    <scope>NUCLEOTIDE SEQUENCE [LARGE SCALE GENOMIC DNA]</scope>
    <source>
        <strain evidence="1 2">DSM 3385</strain>
    </source>
</reference>
<gene>
    <name evidence="1" type="ORF">SAMN02746065_11912</name>
</gene>
<evidence type="ECO:0000313" key="1">
    <source>
        <dbReference type="EMBL" id="SMC98999.1"/>
    </source>
</evidence>
<proteinExistence type="predicted"/>
<organism evidence="1 2">
    <name type="scientific">Desulfocicer vacuolatum DSM 3385</name>
    <dbReference type="NCBI Taxonomy" id="1121400"/>
    <lineage>
        <taxon>Bacteria</taxon>
        <taxon>Pseudomonadati</taxon>
        <taxon>Thermodesulfobacteriota</taxon>
        <taxon>Desulfobacteria</taxon>
        <taxon>Desulfobacterales</taxon>
        <taxon>Desulfobacteraceae</taxon>
        <taxon>Desulfocicer</taxon>
    </lineage>
</organism>
<keyword evidence="2" id="KW-1185">Reference proteome</keyword>
<protein>
    <submittedName>
        <fullName evidence="1">Uncharacterized protein</fullName>
    </submittedName>
</protein>
<sequence length="162" mass="17953">MKKRVLGIRFWVFTATIFSLFVVAGAYSHVGLYKNAASKASKLRQSRPLWAIGTGQLSCLQFRSGPHCPSGGRHNTIWLRVYDPIFVVPVRSTRYLKTVSGRLAPRQNQIHYNPEDTCKSNALEGKFTGRKSHAANTKNKNQGNNGKIPGLGEVLTGFHQGI</sequence>
<dbReference type="Proteomes" id="UP000192418">
    <property type="component" value="Unassembled WGS sequence"/>
</dbReference>
<evidence type="ECO:0000313" key="2">
    <source>
        <dbReference type="Proteomes" id="UP000192418"/>
    </source>
</evidence>